<dbReference type="PANTHER" id="PTHR14577">
    <property type="entry name" value="NUCLEOLAR PROTEIN 12"/>
    <property type="match status" value="1"/>
</dbReference>
<name>A0A9N9LPM0_9HELO</name>
<gene>
    <name evidence="7" type="ORF">HYALB_00003496</name>
</gene>
<feature type="compositionally biased region" description="Basic and acidic residues" evidence="6">
    <location>
        <begin position="224"/>
        <end position="234"/>
    </location>
</feature>
<feature type="region of interest" description="Disordered" evidence="6">
    <location>
        <begin position="182"/>
        <end position="254"/>
    </location>
</feature>
<dbReference type="OrthoDB" id="551633at2759"/>
<reference evidence="7" key="1">
    <citation type="submission" date="2021-07" db="EMBL/GenBank/DDBJ databases">
        <authorList>
            <person name="Durling M."/>
        </authorList>
    </citation>
    <scope>NUCLEOTIDE SEQUENCE</scope>
</reference>
<feature type="compositionally biased region" description="Acidic residues" evidence="6">
    <location>
        <begin position="140"/>
        <end position="154"/>
    </location>
</feature>
<keyword evidence="8" id="KW-1185">Reference proteome</keyword>
<evidence type="ECO:0000313" key="8">
    <source>
        <dbReference type="Proteomes" id="UP000701801"/>
    </source>
</evidence>
<evidence type="ECO:0000256" key="4">
    <source>
        <dbReference type="ARBA" id="ARBA00023242"/>
    </source>
</evidence>
<dbReference type="PANTHER" id="PTHR14577:SF0">
    <property type="entry name" value="NUCLEOLAR PROTEIN 12"/>
    <property type="match status" value="1"/>
</dbReference>
<dbReference type="GO" id="GO:0005730">
    <property type="term" value="C:nucleolus"/>
    <property type="evidence" value="ECO:0007669"/>
    <property type="project" value="UniProtKB-SubCell"/>
</dbReference>
<feature type="coiled-coil region" evidence="5">
    <location>
        <begin position="95"/>
        <end position="130"/>
    </location>
</feature>
<feature type="compositionally biased region" description="Basic and acidic residues" evidence="6">
    <location>
        <begin position="200"/>
        <end position="212"/>
    </location>
</feature>
<dbReference type="InterPro" id="IPR019186">
    <property type="entry name" value="Nucleolar_protein_12"/>
</dbReference>
<comment type="caution">
    <text evidence="7">The sequence shown here is derived from an EMBL/GenBank/DDBJ whole genome shotgun (WGS) entry which is preliminary data.</text>
</comment>
<evidence type="ECO:0000313" key="7">
    <source>
        <dbReference type="EMBL" id="CAG8976885.1"/>
    </source>
</evidence>
<evidence type="ECO:0000256" key="6">
    <source>
        <dbReference type="SAM" id="MobiDB-lite"/>
    </source>
</evidence>
<evidence type="ECO:0000256" key="1">
    <source>
        <dbReference type="ARBA" id="ARBA00004604"/>
    </source>
</evidence>
<dbReference type="Proteomes" id="UP000701801">
    <property type="component" value="Unassembled WGS sequence"/>
</dbReference>
<comment type="subcellular location">
    <subcellularLocation>
        <location evidence="1">Nucleus</location>
        <location evidence="1">Nucleolus</location>
    </subcellularLocation>
</comment>
<sequence>MVRQLNDINLLIISQPPIFHLNPTSAMSAAIEAGIFRPPRPKKSVLPAITRGSKKRKTEHKIEEISFDDTSRADYLTGFHKRKVARAKLAQAQAIKMARDEKIQMRKQLREERKKELEEHVEAVNRLLKDVEQPQGKWSDDEDETWNGIEEEAPVVEPVDHEEEYVDEDRYTVVTVEEVDVSKEGLSKVAEQDGSDNDEEVPKLVETEEKGKKVWPKKPRKQKFRYETKTERKASRGKQKAGNKAKADARRGNG</sequence>
<keyword evidence="4" id="KW-0539">Nucleus</keyword>
<dbReference type="EMBL" id="CAJVRM010000195">
    <property type="protein sequence ID" value="CAG8976885.1"/>
    <property type="molecule type" value="Genomic_DNA"/>
</dbReference>
<evidence type="ECO:0000256" key="2">
    <source>
        <dbReference type="ARBA" id="ARBA00007175"/>
    </source>
</evidence>
<accession>A0A9N9LPM0</accession>
<evidence type="ECO:0000256" key="5">
    <source>
        <dbReference type="SAM" id="Coils"/>
    </source>
</evidence>
<evidence type="ECO:0008006" key="9">
    <source>
        <dbReference type="Google" id="ProtNLM"/>
    </source>
</evidence>
<keyword evidence="3 5" id="KW-0175">Coiled coil</keyword>
<dbReference type="Pfam" id="PF09805">
    <property type="entry name" value="Nop25"/>
    <property type="match status" value="1"/>
</dbReference>
<dbReference type="AlphaFoldDB" id="A0A9N9LPM0"/>
<comment type="similarity">
    <text evidence="2">Belongs to the RRP17 family.</text>
</comment>
<protein>
    <recommendedName>
        <fullName evidence="9">Ribosomal RNA-processing protein 17</fullName>
    </recommendedName>
</protein>
<organism evidence="7 8">
    <name type="scientific">Hymenoscyphus albidus</name>
    <dbReference type="NCBI Taxonomy" id="595503"/>
    <lineage>
        <taxon>Eukaryota</taxon>
        <taxon>Fungi</taxon>
        <taxon>Dikarya</taxon>
        <taxon>Ascomycota</taxon>
        <taxon>Pezizomycotina</taxon>
        <taxon>Leotiomycetes</taxon>
        <taxon>Helotiales</taxon>
        <taxon>Helotiaceae</taxon>
        <taxon>Hymenoscyphus</taxon>
    </lineage>
</organism>
<proteinExistence type="inferred from homology"/>
<feature type="region of interest" description="Disordered" evidence="6">
    <location>
        <begin position="133"/>
        <end position="154"/>
    </location>
</feature>
<feature type="compositionally biased region" description="Basic residues" evidence="6">
    <location>
        <begin position="213"/>
        <end position="223"/>
    </location>
</feature>
<dbReference type="GO" id="GO:0019843">
    <property type="term" value="F:rRNA binding"/>
    <property type="evidence" value="ECO:0007669"/>
    <property type="project" value="TreeGrafter"/>
</dbReference>
<feature type="compositionally biased region" description="Basic and acidic residues" evidence="6">
    <location>
        <begin position="245"/>
        <end position="254"/>
    </location>
</feature>
<evidence type="ECO:0000256" key="3">
    <source>
        <dbReference type="ARBA" id="ARBA00023054"/>
    </source>
</evidence>